<dbReference type="InParanoid" id="A0A674NTP4"/>
<dbReference type="GeneTree" id="ENSGT01020000231719"/>
<feature type="domain" description="DUF4939" evidence="2">
    <location>
        <begin position="91"/>
        <end position="168"/>
    </location>
</feature>
<protein>
    <recommendedName>
        <fullName evidence="2">DUF4939 domain-containing protein</fullName>
    </recommendedName>
</protein>
<feature type="region of interest" description="Disordered" evidence="1">
    <location>
        <begin position="1"/>
        <end position="39"/>
    </location>
</feature>
<dbReference type="Proteomes" id="UP000005226">
    <property type="component" value="Chromosome 1"/>
</dbReference>
<evidence type="ECO:0000313" key="4">
    <source>
        <dbReference type="Proteomes" id="UP000005226"/>
    </source>
</evidence>
<evidence type="ECO:0000259" key="2">
    <source>
        <dbReference type="Pfam" id="PF16297"/>
    </source>
</evidence>
<reference evidence="3" key="3">
    <citation type="submission" date="2025-09" db="UniProtKB">
        <authorList>
            <consortium name="Ensembl"/>
        </authorList>
    </citation>
    <scope>IDENTIFICATION</scope>
</reference>
<feature type="compositionally biased region" description="Polar residues" evidence="1">
    <location>
        <begin position="1"/>
        <end position="20"/>
    </location>
</feature>
<proteinExistence type="predicted"/>
<dbReference type="Ensembl" id="ENSTRUT00000065699.1">
    <property type="protein sequence ID" value="ENSTRUP00000076799.1"/>
    <property type="gene ID" value="ENSTRUG00000027292.1"/>
</dbReference>
<dbReference type="InterPro" id="IPR032549">
    <property type="entry name" value="DUF4939"/>
</dbReference>
<name>A0A674NTP4_TAKRU</name>
<evidence type="ECO:0000313" key="3">
    <source>
        <dbReference type="Ensembl" id="ENSTRUP00000076799.1"/>
    </source>
</evidence>
<accession>A0A674NTP4</accession>
<dbReference type="AlphaFoldDB" id="A0A674NTP4"/>
<organism evidence="3 4">
    <name type="scientific">Takifugu rubripes</name>
    <name type="common">Japanese pufferfish</name>
    <name type="synonym">Fugu rubripes</name>
    <dbReference type="NCBI Taxonomy" id="31033"/>
    <lineage>
        <taxon>Eukaryota</taxon>
        <taxon>Metazoa</taxon>
        <taxon>Chordata</taxon>
        <taxon>Craniata</taxon>
        <taxon>Vertebrata</taxon>
        <taxon>Euteleostomi</taxon>
        <taxon>Actinopterygii</taxon>
        <taxon>Neopterygii</taxon>
        <taxon>Teleostei</taxon>
        <taxon>Neoteleostei</taxon>
        <taxon>Acanthomorphata</taxon>
        <taxon>Eupercaria</taxon>
        <taxon>Tetraodontiformes</taxon>
        <taxon>Tetradontoidea</taxon>
        <taxon>Tetraodontidae</taxon>
        <taxon>Takifugu</taxon>
    </lineage>
</organism>
<keyword evidence="4" id="KW-1185">Reference proteome</keyword>
<evidence type="ECO:0000256" key="1">
    <source>
        <dbReference type="SAM" id="MobiDB-lite"/>
    </source>
</evidence>
<dbReference type="OMA" id="PCTFITE"/>
<sequence length="189" mass="19868">GDQPSPETSSTYCQQCGPNSDTDRTGSGRLVSGGGGGCRRGDETLTANEQALAELSGLLSRLSARLEPAALTASSVPASAPVILQQGPAPQVGEPEQFEGTPESCDAFVVNCSLLFSLQPCTFITEAAKVAYTIKHLTGRAWLWGTAEWERQSEACSTFSTFAAELASVIPAQCWMGITWGTYVTGQAQ</sequence>
<reference evidence="3 4" key="1">
    <citation type="journal article" date="2011" name="Genome Biol. Evol.">
        <title>Integration of the genetic map and genome assembly of fugu facilitates insights into distinct features of genome evolution in teleosts and mammals.</title>
        <authorList>
            <person name="Kai W."/>
            <person name="Kikuchi K."/>
            <person name="Tohari S."/>
            <person name="Chew A.K."/>
            <person name="Tay A."/>
            <person name="Fujiwara A."/>
            <person name="Hosoya S."/>
            <person name="Suetake H."/>
            <person name="Naruse K."/>
            <person name="Brenner S."/>
            <person name="Suzuki Y."/>
            <person name="Venkatesh B."/>
        </authorList>
    </citation>
    <scope>NUCLEOTIDE SEQUENCE [LARGE SCALE GENOMIC DNA]</scope>
</reference>
<reference evidence="3" key="2">
    <citation type="submission" date="2025-08" db="UniProtKB">
        <authorList>
            <consortium name="Ensembl"/>
        </authorList>
    </citation>
    <scope>IDENTIFICATION</scope>
</reference>
<dbReference type="Pfam" id="PF16297">
    <property type="entry name" value="DUF4939"/>
    <property type="match status" value="1"/>
</dbReference>